<dbReference type="PANTHER" id="PTHR24228:SF75">
    <property type="entry name" value="G-PROTEIN COUPLED RECEPTORS FAMILY 1 PROFILE DOMAIN-CONTAINING PROTEIN"/>
    <property type="match status" value="1"/>
</dbReference>
<evidence type="ECO:0000313" key="11">
    <source>
        <dbReference type="EMBL" id="KAF6026254.1"/>
    </source>
</evidence>
<evidence type="ECO:0000256" key="4">
    <source>
        <dbReference type="ARBA" id="ARBA00022989"/>
    </source>
</evidence>
<keyword evidence="2" id="KW-1003">Cell membrane</keyword>
<proteinExistence type="predicted"/>
<evidence type="ECO:0000256" key="7">
    <source>
        <dbReference type="ARBA" id="ARBA00023170"/>
    </source>
</evidence>
<keyword evidence="5" id="KW-0297">G-protein coupled receptor</keyword>
<keyword evidence="8" id="KW-0807">Transducer</keyword>
<evidence type="ECO:0000256" key="5">
    <source>
        <dbReference type="ARBA" id="ARBA00023040"/>
    </source>
</evidence>
<dbReference type="PROSITE" id="PS50262">
    <property type="entry name" value="G_PROTEIN_RECEP_F1_2"/>
    <property type="match status" value="1"/>
</dbReference>
<dbReference type="PANTHER" id="PTHR24228">
    <property type="entry name" value="B2 BRADYKININ RECEPTOR/ANGIOTENSIN II RECEPTOR"/>
    <property type="match status" value="1"/>
</dbReference>
<dbReference type="InterPro" id="IPR017452">
    <property type="entry name" value="GPCR_Rhodpsn_7TM"/>
</dbReference>
<dbReference type="Pfam" id="PF00001">
    <property type="entry name" value="7tm_1"/>
    <property type="match status" value="1"/>
</dbReference>
<dbReference type="EMBL" id="VXIV02002314">
    <property type="protein sequence ID" value="KAF6026254.1"/>
    <property type="molecule type" value="Genomic_DNA"/>
</dbReference>
<feature type="transmembrane region" description="Helical" evidence="9">
    <location>
        <begin position="64"/>
        <end position="88"/>
    </location>
</feature>
<feature type="transmembrane region" description="Helical" evidence="9">
    <location>
        <begin position="193"/>
        <end position="217"/>
    </location>
</feature>
<evidence type="ECO:0000256" key="3">
    <source>
        <dbReference type="ARBA" id="ARBA00022692"/>
    </source>
</evidence>
<name>A0A7J7JKZ1_BUGNE</name>
<dbReference type="PRINTS" id="PR00237">
    <property type="entry name" value="GPCRRHODOPSN"/>
</dbReference>
<gene>
    <name evidence="11" type="ORF">EB796_015440</name>
</gene>
<dbReference type="InterPro" id="IPR000276">
    <property type="entry name" value="GPCR_Rhodpsn"/>
</dbReference>
<keyword evidence="4 9" id="KW-1133">Transmembrane helix</keyword>
<feature type="transmembrane region" description="Helical" evidence="9">
    <location>
        <begin position="143"/>
        <end position="165"/>
    </location>
</feature>
<sequence>MNQTDFHFQPRDYEEAEEAVNTTIPTIAMALYCIISVIGVIGNSLTIISILINKKLKSIPNVYIGNLAAADFVVCAVIAPFSAYLLTIDHTTIPSQVCTFIGALNIGLLGKTMFGLAAIAVNRYILLVRGSELYTRLYSRKNVALSVVVLWTMPVMLVLPALLGFGQFGYNSLMGTCIFISHDSLTYIYVQTMLHGVCVGPCTVITLFCYISIIIHFRRTQNRLKMSARKCSAGNNYSKSSSTGVDYVTQDSSKVEDYELSSSGPSNNNSSSTVHIHTAKRNRASRRIVTNLCTVFVVFLCCWLPIVTIFTIDYHSKLPASVYHIFFAVAVTNSCLNVFIYAGMNRAFRRTYCRLLTCRHNKVNSAF</sequence>
<feature type="domain" description="G-protein coupled receptors family 1 profile" evidence="10">
    <location>
        <begin position="42"/>
        <end position="341"/>
    </location>
</feature>
<protein>
    <submittedName>
        <fullName evidence="11">GPR84</fullName>
    </submittedName>
</protein>
<evidence type="ECO:0000256" key="1">
    <source>
        <dbReference type="ARBA" id="ARBA00004651"/>
    </source>
</evidence>
<keyword evidence="7" id="KW-0675">Receptor</keyword>
<dbReference type="CDD" id="cd00637">
    <property type="entry name" value="7tm_classA_rhodopsin-like"/>
    <property type="match status" value="1"/>
</dbReference>
<feature type="transmembrane region" description="Helical" evidence="9">
    <location>
        <begin position="100"/>
        <end position="122"/>
    </location>
</feature>
<keyword evidence="6 9" id="KW-0472">Membrane</keyword>
<dbReference type="OrthoDB" id="10044919at2759"/>
<dbReference type="SUPFAM" id="SSF81321">
    <property type="entry name" value="Family A G protein-coupled receptor-like"/>
    <property type="match status" value="1"/>
</dbReference>
<reference evidence="11" key="1">
    <citation type="submission" date="2020-06" db="EMBL/GenBank/DDBJ databases">
        <title>Draft genome of Bugula neritina, a colonial animal packing powerful symbionts and potential medicines.</title>
        <authorList>
            <person name="Rayko M."/>
        </authorList>
    </citation>
    <scope>NUCLEOTIDE SEQUENCE [LARGE SCALE GENOMIC DNA]</scope>
    <source>
        <strain evidence="11">Kwan_BN1</strain>
    </source>
</reference>
<evidence type="ECO:0000256" key="2">
    <source>
        <dbReference type="ARBA" id="ARBA00022475"/>
    </source>
</evidence>
<comment type="subcellular location">
    <subcellularLocation>
        <location evidence="1">Cell membrane</location>
        <topology evidence="1">Multi-pass membrane protein</topology>
    </subcellularLocation>
</comment>
<comment type="caution">
    <text evidence="11">The sequence shown here is derived from an EMBL/GenBank/DDBJ whole genome shotgun (WGS) entry which is preliminary data.</text>
</comment>
<dbReference type="Gene3D" id="1.20.1070.10">
    <property type="entry name" value="Rhodopsin 7-helix transmembrane proteins"/>
    <property type="match status" value="1"/>
</dbReference>
<evidence type="ECO:0000256" key="8">
    <source>
        <dbReference type="ARBA" id="ARBA00023224"/>
    </source>
</evidence>
<accession>A0A7J7JKZ1</accession>
<keyword evidence="3 9" id="KW-0812">Transmembrane</keyword>
<feature type="transmembrane region" description="Helical" evidence="9">
    <location>
        <begin position="29"/>
        <end position="52"/>
    </location>
</feature>
<evidence type="ECO:0000256" key="6">
    <source>
        <dbReference type="ARBA" id="ARBA00023136"/>
    </source>
</evidence>
<evidence type="ECO:0000313" key="12">
    <source>
        <dbReference type="Proteomes" id="UP000593567"/>
    </source>
</evidence>
<feature type="transmembrane region" description="Helical" evidence="9">
    <location>
        <begin position="288"/>
        <end position="310"/>
    </location>
</feature>
<dbReference type="SMART" id="SM01381">
    <property type="entry name" value="7TM_GPCR_Srsx"/>
    <property type="match status" value="1"/>
</dbReference>
<organism evidence="11 12">
    <name type="scientific">Bugula neritina</name>
    <name type="common">Brown bryozoan</name>
    <name type="synonym">Sertularia neritina</name>
    <dbReference type="NCBI Taxonomy" id="10212"/>
    <lineage>
        <taxon>Eukaryota</taxon>
        <taxon>Metazoa</taxon>
        <taxon>Spiralia</taxon>
        <taxon>Lophotrochozoa</taxon>
        <taxon>Bryozoa</taxon>
        <taxon>Gymnolaemata</taxon>
        <taxon>Cheilostomatida</taxon>
        <taxon>Flustrina</taxon>
        <taxon>Buguloidea</taxon>
        <taxon>Bugulidae</taxon>
        <taxon>Bugula</taxon>
    </lineage>
</organism>
<dbReference type="Proteomes" id="UP000593567">
    <property type="component" value="Unassembled WGS sequence"/>
</dbReference>
<keyword evidence="12" id="KW-1185">Reference proteome</keyword>
<dbReference type="GO" id="GO:0005886">
    <property type="term" value="C:plasma membrane"/>
    <property type="evidence" value="ECO:0007669"/>
    <property type="project" value="UniProtKB-SubCell"/>
</dbReference>
<evidence type="ECO:0000256" key="9">
    <source>
        <dbReference type="SAM" id="Phobius"/>
    </source>
</evidence>
<dbReference type="GO" id="GO:0004930">
    <property type="term" value="F:G protein-coupled receptor activity"/>
    <property type="evidence" value="ECO:0007669"/>
    <property type="project" value="UniProtKB-KW"/>
</dbReference>
<evidence type="ECO:0000259" key="10">
    <source>
        <dbReference type="PROSITE" id="PS50262"/>
    </source>
</evidence>
<feature type="transmembrane region" description="Helical" evidence="9">
    <location>
        <begin position="322"/>
        <end position="344"/>
    </location>
</feature>
<dbReference type="AlphaFoldDB" id="A0A7J7JKZ1"/>